<dbReference type="RefSeq" id="WP_008870556.1">
    <property type="nucleotide sequence ID" value="NZ_ACJN02000003.1"/>
</dbReference>
<dbReference type="OrthoDB" id="9802553at2"/>
<dbReference type="PROSITE" id="PS00588">
    <property type="entry name" value="FLAGELLA_BB_ROD"/>
    <property type="match status" value="1"/>
</dbReference>
<dbReference type="EMBL" id="ACJN02000003">
    <property type="protein sequence ID" value="EFI33198.1"/>
    <property type="molecule type" value="Genomic_DNA"/>
</dbReference>
<protein>
    <recommendedName>
        <fullName evidence="4">Flagellar hook-associated protein 1</fullName>
    </recommendedName>
</protein>
<evidence type="ECO:0000313" key="11">
    <source>
        <dbReference type="Proteomes" id="UP000005496"/>
    </source>
</evidence>
<evidence type="ECO:0000256" key="1">
    <source>
        <dbReference type="ARBA" id="ARBA00004365"/>
    </source>
</evidence>
<keyword evidence="11" id="KW-1185">Reference proteome</keyword>
<keyword evidence="10" id="KW-0282">Flagellum</keyword>
<evidence type="ECO:0000256" key="3">
    <source>
        <dbReference type="ARBA" id="ARBA00009677"/>
    </source>
</evidence>
<dbReference type="NCBIfam" id="TIGR02492">
    <property type="entry name" value="flgK_ends"/>
    <property type="match status" value="1"/>
</dbReference>
<proteinExistence type="inferred from homology"/>
<accession>D6SR82</accession>
<dbReference type="InterPro" id="IPR002371">
    <property type="entry name" value="FlgK"/>
</dbReference>
<comment type="subcellular location">
    <subcellularLocation>
        <location evidence="1">Bacterial flagellum</location>
    </subcellularLocation>
    <subcellularLocation>
        <location evidence="2">Secreted</location>
    </subcellularLocation>
</comment>
<dbReference type="Proteomes" id="UP000005496">
    <property type="component" value="Unassembled WGS sequence"/>
</dbReference>
<keyword evidence="5" id="KW-0964">Secreted</keyword>
<feature type="domain" description="Flagellar basal body rod protein N-terminal" evidence="7">
    <location>
        <begin position="8"/>
        <end position="38"/>
    </location>
</feature>
<dbReference type="InterPro" id="IPR053927">
    <property type="entry name" value="FlgK_helical"/>
</dbReference>
<evidence type="ECO:0000256" key="6">
    <source>
        <dbReference type="ARBA" id="ARBA00023143"/>
    </source>
</evidence>
<keyword evidence="10" id="KW-0966">Cell projection</keyword>
<evidence type="ECO:0000256" key="2">
    <source>
        <dbReference type="ARBA" id="ARBA00004613"/>
    </source>
</evidence>
<reference evidence="10" key="1">
    <citation type="submission" date="2010-05" db="EMBL/GenBank/DDBJ databases">
        <title>The draft genome of Desulfonatronospira thiodismutans ASO3-1.</title>
        <authorList>
            <consortium name="US DOE Joint Genome Institute (JGI-PGF)"/>
            <person name="Lucas S."/>
            <person name="Copeland A."/>
            <person name="Lapidus A."/>
            <person name="Cheng J.-F."/>
            <person name="Bruce D."/>
            <person name="Goodwin L."/>
            <person name="Pitluck S."/>
            <person name="Chertkov O."/>
            <person name="Brettin T."/>
            <person name="Detter J.C."/>
            <person name="Han C."/>
            <person name="Land M.L."/>
            <person name="Hauser L."/>
            <person name="Kyrpides N."/>
            <person name="Mikhailova N."/>
            <person name="Muyzer G."/>
            <person name="Woyke T."/>
        </authorList>
    </citation>
    <scope>NUCLEOTIDE SEQUENCE [LARGE SCALE GENOMIC DNA]</scope>
    <source>
        <strain evidence="10">ASO3-1</strain>
    </source>
</reference>
<dbReference type="PRINTS" id="PR01005">
    <property type="entry name" value="FLGHOOKAP1"/>
</dbReference>
<name>D6SR82_9BACT</name>
<evidence type="ECO:0000259" key="7">
    <source>
        <dbReference type="Pfam" id="PF00460"/>
    </source>
</evidence>
<organism evidence="10 11">
    <name type="scientific">Desulfonatronospira thiodismutans ASO3-1</name>
    <dbReference type="NCBI Taxonomy" id="555779"/>
    <lineage>
        <taxon>Bacteria</taxon>
        <taxon>Pseudomonadati</taxon>
        <taxon>Thermodesulfobacteriota</taxon>
        <taxon>Desulfovibrionia</taxon>
        <taxon>Desulfovibrionales</taxon>
        <taxon>Desulfonatronovibrionaceae</taxon>
        <taxon>Desulfonatronospira</taxon>
    </lineage>
</organism>
<comment type="caution">
    <text evidence="10">The sequence shown here is derived from an EMBL/GenBank/DDBJ whole genome shotgun (WGS) entry which is preliminary data.</text>
</comment>
<dbReference type="PANTHER" id="PTHR30033">
    <property type="entry name" value="FLAGELLAR HOOK-ASSOCIATED PROTEIN 1"/>
    <property type="match status" value="1"/>
</dbReference>
<gene>
    <name evidence="10" type="ORF">Dthio_PD0524</name>
</gene>
<dbReference type="SUPFAM" id="SSF64518">
    <property type="entry name" value="Phase 1 flagellin"/>
    <property type="match status" value="1"/>
</dbReference>
<evidence type="ECO:0000313" key="10">
    <source>
        <dbReference type="EMBL" id="EFI33198.1"/>
    </source>
</evidence>
<dbReference type="GO" id="GO:0005576">
    <property type="term" value="C:extracellular region"/>
    <property type="evidence" value="ECO:0007669"/>
    <property type="project" value="UniProtKB-SubCell"/>
</dbReference>
<dbReference type="GO" id="GO:0044780">
    <property type="term" value="P:bacterial-type flagellum assembly"/>
    <property type="evidence" value="ECO:0007669"/>
    <property type="project" value="InterPro"/>
</dbReference>
<evidence type="ECO:0000259" key="8">
    <source>
        <dbReference type="Pfam" id="PF06429"/>
    </source>
</evidence>
<evidence type="ECO:0000256" key="4">
    <source>
        <dbReference type="ARBA" id="ARBA00016244"/>
    </source>
</evidence>
<dbReference type="GO" id="GO:0005198">
    <property type="term" value="F:structural molecule activity"/>
    <property type="evidence" value="ECO:0007669"/>
    <property type="project" value="InterPro"/>
</dbReference>
<feature type="domain" description="Flagellar hook-associated protein FlgK helical" evidence="9">
    <location>
        <begin position="372"/>
        <end position="427"/>
    </location>
</feature>
<dbReference type="PANTHER" id="PTHR30033:SF1">
    <property type="entry name" value="FLAGELLAR HOOK-ASSOCIATED PROTEIN 1"/>
    <property type="match status" value="1"/>
</dbReference>
<dbReference type="InterPro" id="IPR001444">
    <property type="entry name" value="Flag_bb_rod_N"/>
</dbReference>
<sequence>MSGIHALMNSGRTALFANQSAIQTTGNNIANVNTEGYRRREVRLEEAMALDTAPGQIGTGVNAKEVFRHFDSFIETQYNDKSSDREMWQTMHEQLSSLEALFNESREGRMNEALADFWKDWQELSKRPDDNNVRTALLGNTGNLTQAFRSMDQDLTKNREQMDEFISQDVDRVNDILEEIAEINKLINVREVPGKVNLNELRDKRDLLVRELAEKVDINYMDKGGGDVTIQTKAGHTLVEGSETYRLKFEDSKTFSDLKSDFDGQIKYNGDSGYEFTIQVTEDGEIGGDAKFKVSLDGGKNWLTDDQGNTREFSAEDYDNRVTLPVDDMEIWFDDYSNNALAEGDEFTIVPKSGLYWESNTSSDMNITPQVMGDGNLNERRLTGGSLAGYFNFRDHYAGKYSEKLDALAESLAWEVNRIHSNGAGLEHMKYAEGTYQVNNLEAALGTPNAGLPHGEKLQNGNFTVHFYDEDGEVESMSPKFPTQDEMGNDPEDWTGNFDPDKHGLDHVMRAINELDNISAEPVNNRLTISADDDYEFSFSDDSTGLLAGLGINTFFQGHDASSLAVNEKVRDNIAHINAGSVNGAGEANVGDNTTAKNIAELQDRKVDITTSFEGTTSQTIQEYYNSLSGNVGSDTSMTKFNADYNKSLTDDLDRRQQEKSGVNLDEEMSNLIKYQHSYQAAARMISTADQMMQTLLGLKM</sequence>
<comment type="similarity">
    <text evidence="3">Belongs to the flagella basal body rod proteins family.</text>
</comment>
<dbReference type="AlphaFoldDB" id="D6SR82"/>
<feature type="domain" description="Flagellar hook-associated protein FlgK helical" evidence="9">
    <location>
        <begin position="95"/>
        <end position="293"/>
    </location>
</feature>
<dbReference type="eggNOG" id="COG1256">
    <property type="taxonomic scope" value="Bacteria"/>
</dbReference>
<dbReference type="Pfam" id="PF00460">
    <property type="entry name" value="Flg_bb_rod"/>
    <property type="match status" value="1"/>
</dbReference>
<dbReference type="InterPro" id="IPR010930">
    <property type="entry name" value="Flg_bb/hook_C_dom"/>
</dbReference>
<dbReference type="InterPro" id="IPR019776">
    <property type="entry name" value="Flagellar_basal_body_rod_CS"/>
</dbReference>
<feature type="domain" description="Flagellar basal-body/hook protein C-terminal" evidence="8">
    <location>
        <begin position="659"/>
        <end position="699"/>
    </location>
</feature>
<dbReference type="Pfam" id="PF22638">
    <property type="entry name" value="FlgK_D1"/>
    <property type="match status" value="2"/>
</dbReference>
<dbReference type="Pfam" id="PF06429">
    <property type="entry name" value="Flg_bbr_C"/>
    <property type="match status" value="1"/>
</dbReference>
<dbReference type="eggNOG" id="COG1749">
    <property type="taxonomic scope" value="Bacteria"/>
</dbReference>
<keyword evidence="6" id="KW-0975">Bacterial flagellum</keyword>
<evidence type="ECO:0000256" key="5">
    <source>
        <dbReference type="ARBA" id="ARBA00022525"/>
    </source>
</evidence>
<keyword evidence="10" id="KW-0969">Cilium</keyword>
<dbReference type="GO" id="GO:0009424">
    <property type="term" value="C:bacterial-type flagellum hook"/>
    <property type="evidence" value="ECO:0007669"/>
    <property type="project" value="InterPro"/>
</dbReference>
<evidence type="ECO:0000259" key="9">
    <source>
        <dbReference type="Pfam" id="PF22638"/>
    </source>
</evidence>